<dbReference type="AlphaFoldDB" id="A0A975IXK5"/>
<dbReference type="Proteomes" id="UP000676409">
    <property type="component" value="Chromosome"/>
</dbReference>
<evidence type="ECO:0000313" key="1">
    <source>
        <dbReference type="EMBL" id="QUD89506.1"/>
    </source>
</evidence>
<gene>
    <name evidence="1" type="ORF">KCG34_06390</name>
</gene>
<dbReference type="KEGG" id="caul:KCG34_06390"/>
<dbReference type="EMBL" id="CP073078">
    <property type="protein sequence ID" value="QUD89506.1"/>
    <property type="molecule type" value="Genomic_DNA"/>
</dbReference>
<proteinExistence type="predicted"/>
<organism evidence="1 2">
    <name type="scientific">Phenylobacterium montanum</name>
    <dbReference type="NCBI Taxonomy" id="2823693"/>
    <lineage>
        <taxon>Bacteria</taxon>
        <taxon>Pseudomonadati</taxon>
        <taxon>Pseudomonadota</taxon>
        <taxon>Alphaproteobacteria</taxon>
        <taxon>Caulobacterales</taxon>
        <taxon>Caulobacteraceae</taxon>
        <taxon>Phenylobacterium</taxon>
    </lineage>
</organism>
<evidence type="ECO:0000313" key="2">
    <source>
        <dbReference type="Proteomes" id="UP000676409"/>
    </source>
</evidence>
<keyword evidence="2" id="KW-1185">Reference proteome</keyword>
<name>A0A975IXK5_9CAUL</name>
<dbReference type="RefSeq" id="WP_211939558.1">
    <property type="nucleotide sequence ID" value="NZ_CP073078.1"/>
</dbReference>
<sequence length="79" mass="8363">MARQFDISTSVIYKWRKACLTPTAQPSFTLVVLLDAPDLSSGRAQFPAIPVELSGGVRVSVAASAPASFVVATLKVLRS</sequence>
<protein>
    <recommendedName>
        <fullName evidence="3">Transposase</fullName>
    </recommendedName>
</protein>
<accession>A0A975IXK5</accession>
<reference evidence="1" key="1">
    <citation type="submission" date="2021-04" db="EMBL/GenBank/DDBJ databases">
        <title>The complete genome sequence of Caulobacter sp. S6.</title>
        <authorList>
            <person name="Tang Y."/>
            <person name="Ouyang W."/>
            <person name="Liu Q."/>
            <person name="Huang B."/>
            <person name="Guo Z."/>
            <person name="Lei P."/>
        </authorList>
    </citation>
    <scope>NUCLEOTIDE SEQUENCE</scope>
    <source>
        <strain evidence="1">S6</strain>
    </source>
</reference>
<evidence type="ECO:0008006" key="3">
    <source>
        <dbReference type="Google" id="ProtNLM"/>
    </source>
</evidence>